<proteinExistence type="predicted"/>
<evidence type="ECO:0000313" key="4">
    <source>
        <dbReference type="EMBL" id="QCI79687.1"/>
    </source>
</evidence>
<dbReference type="Pfam" id="PF14559">
    <property type="entry name" value="TPR_19"/>
    <property type="match status" value="2"/>
</dbReference>
<dbReference type="InterPro" id="IPR011990">
    <property type="entry name" value="TPR-like_helical_dom_sf"/>
</dbReference>
<dbReference type="SUPFAM" id="SSF48452">
    <property type="entry name" value="TPR-like"/>
    <property type="match status" value="1"/>
</dbReference>
<dbReference type="PANTHER" id="PTHR45586:SF14">
    <property type="entry name" value="TETRATRICOPEPTIDE TPR_2 REPEAT PROTEIN"/>
    <property type="match status" value="1"/>
</dbReference>
<dbReference type="SMART" id="SM00028">
    <property type="entry name" value="TPR"/>
    <property type="match status" value="4"/>
</dbReference>
<dbReference type="EMBL" id="CP039704">
    <property type="protein sequence ID" value="QCI79687.1"/>
    <property type="molecule type" value="Genomic_DNA"/>
</dbReference>
<accession>A0A4D7C9N7</accession>
<evidence type="ECO:0000256" key="2">
    <source>
        <dbReference type="ARBA" id="ARBA00022803"/>
    </source>
</evidence>
<dbReference type="InterPro" id="IPR019734">
    <property type="entry name" value="TPR_rpt"/>
</dbReference>
<keyword evidence="5" id="KW-1185">Reference proteome</keyword>
<evidence type="ECO:0000313" key="5">
    <source>
        <dbReference type="Proteomes" id="UP000298714"/>
    </source>
</evidence>
<evidence type="ECO:0000256" key="3">
    <source>
        <dbReference type="PROSITE-ProRule" id="PRU00339"/>
    </source>
</evidence>
<gene>
    <name evidence="4" type="ORF">E6W36_09555</name>
</gene>
<dbReference type="RefSeq" id="WP_222872508.1">
    <property type="nucleotide sequence ID" value="NZ_CP039704.1"/>
</dbReference>
<dbReference type="AlphaFoldDB" id="A0A4D7C9N7"/>
<protein>
    <submittedName>
        <fullName evidence="4">Tetratricopeptide repeat protein</fullName>
    </submittedName>
</protein>
<evidence type="ECO:0000256" key="1">
    <source>
        <dbReference type="ARBA" id="ARBA00022737"/>
    </source>
</evidence>
<keyword evidence="1" id="KW-0677">Repeat</keyword>
<feature type="repeat" description="TPR" evidence="3">
    <location>
        <begin position="144"/>
        <end position="177"/>
    </location>
</feature>
<dbReference type="Gene3D" id="1.25.40.10">
    <property type="entry name" value="Tetratricopeptide repeat domain"/>
    <property type="match status" value="1"/>
</dbReference>
<dbReference type="PANTHER" id="PTHR45586">
    <property type="entry name" value="TPR REPEAT-CONTAINING PROTEIN PA4667"/>
    <property type="match status" value="1"/>
</dbReference>
<name>A0A4D7C9N7_9SPHN</name>
<dbReference type="KEGG" id="hgn:E6W36_09555"/>
<sequence length="313" mass="34975">MAASPNSAVARRMYGAALMRQGDADGTITTLKPLFDKGEADPRLLSLMGSAYARKGDFNTAQKYFEQAVAAEPNAEALRTQLAMTRVATGDNRGATEDLQDVLRIDPKSLQALMMTTLIDLRASNFKVAEASAKRLIATYPKLPIGYNMLGAAYLGLNNLKFAEANFRKSLEMKPDYHEARRNLAQLLVAQKRFDEARRELLRVLDTDRGNLRTMLALSNLAGQQNKTDEQLDWLRKAVGANPQSLQPRLALVQTYLKLGDKKGALNEATSWSVTSRRIPRRWKFLRPRTWPRTTMAMRFVSTTASSGCCRIM</sequence>
<feature type="repeat" description="TPR" evidence="3">
    <location>
        <begin position="42"/>
        <end position="75"/>
    </location>
</feature>
<dbReference type="InterPro" id="IPR051012">
    <property type="entry name" value="CellSynth/LPSAsmb/PSIAsmb"/>
</dbReference>
<organism evidence="4 5">
    <name type="scientific">Hankyongella ginsenosidimutans</name>
    <dbReference type="NCBI Taxonomy" id="1763828"/>
    <lineage>
        <taxon>Bacteria</taxon>
        <taxon>Pseudomonadati</taxon>
        <taxon>Pseudomonadota</taxon>
        <taxon>Alphaproteobacteria</taxon>
        <taxon>Sphingomonadales</taxon>
        <taxon>Sphingomonadaceae</taxon>
        <taxon>Hankyongella</taxon>
    </lineage>
</organism>
<keyword evidence="2 3" id="KW-0802">TPR repeat</keyword>
<dbReference type="Proteomes" id="UP000298714">
    <property type="component" value="Chromosome"/>
</dbReference>
<reference evidence="5" key="1">
    <citation type="submission" date="2019-04" db="EMBL/GenBank/DDBJ databases">
        <title>Complete genome sequence of Sphingomonas sp. W1-2-3.</title>
        <authorList>
            <person name="Im W.T."/>
        </authorList>
    </citation>
    <scope>NUCLEOTIDE SEQUENCE [LARGE SCALE GENOMIC DNA]</scope>
    <source>
        <strain evidence="5">W1-2-3</strain>
    </source>
</reference>
<dbReference type="PROSITE" id="PS50005">
    <property type="entry name" value="TPR"/>
    <property type="match status" value="2"/>
</dbReference>